<dbReference type="Gene3D" id="3.30.420.40">
    <property type="match status" value="2"/>
</dbReference>
<dbReference type="RefSeq" id="WP_069479808.1">
    <property type="nucleotide sequence ID" value="NZ_KV766182.1"/>
</dbReference>
<dbReference type="OrthoDB" id="9772633at2"/>
<dbReference type="PANTHER" id="PTHR43190">
    <property type="entry name" value="N-ACETYL-D-GLUCOSAMINE KINASE"/>
    <property type="match status" value="1"/>
</dbReference>
<dbReference type="Proteomes" id="UP000094784">
    <property type="component" value="Unassembled WGS sequence"/>
</dbReference>
<reference evidence="2 3" key="1">
    <citation type="submission" date="2016-09" db="EMBL/GenBank/DDBJ databases">
        <title>Draft genome sequence of the soil isolate, Lysinibacillus fusiformis M5, a potential hypoxanthine producer.</title>
        <authorList>
            <person name="Gallegos-Monterrosa R."/>
            <person name="Maroti G."/>
            <person name="Balint B."/>
            <person name="Kovacs A.T."/>
        </authorList>
    </citation>
    <scope>NUCLEOTIDE SEQUENCE [LARGE SCALE GENOMIC DNA]</scope>
    <source>
        <strain evidence="2 3">M5</strain>
    </source>
</reference>
<comment type="caution">
    <text evidence="2">The sequence shown here is derived from an EMBL/GenBank/DDBJ whole genome shotgun (WGS) entry which is preliminary data.</text>
</comment>
<dbReference type="InterPro" id="IPR002731">
    <property type="entry name" value="ATPase_BadF"/>
</dbReference>
<gene>
    <name evidence="2" type="ORF">BG258_00840</name>
</gene>
<dbReference type="EMBL" id="MECQ01000001">
    <property type="protein sequence ID" value="ODV54527.1"/>
    <property type="molecule type" value="Genomic_DNA"/>
</dbReference>
<dbReference type="Pfam" id="PF01869">
    <property type="entry name" value="BcrAD_BadFG"/>
    <property type="match status" value="1"/>
</dbReference>
<dbReference type="InterPro" id="IPR043129">
    <property type="entry name" value="ATPase_NBD"/>
</dbReference>
<dbReference type="InterPro" id="IPR052519">
    <property type="entry name" value="Euk-type_GlcNAc_Kinase"/>
</dbReference>
<dbReference type="AlphaFoldDB" id="A0A1E4R246"/>
<sequence length="337" mass="36893">MPLNKQYIIGVDGGGTKTRVVIGTKKGNILAFMDGGGTNIKSTPFHEVRQQIQQLLDSLILKIGATKSDISTIFLCVAGGDRQEDIKRWKAWIAPMFPSASCKVTVTVTNDAVAALTSGTFTREGLVVIAGTGSIVYAVQQNSISRMGGWGYLLGDEGSGYYIGQEALRTITRQYDACGLYEDAFSKAVLERLALTNPTEIITLIYEQSQPRICISSIARTVLLLATQNNEIAKRIVDRAVTHLVQLLQMMFRKEPQVKKFPIVTCGGLFENQYFAQCFQAKLQQSTIDNQIIQPEVPPAIGAFINGLFSEGIPMTKALQQTVKETWMSVKKSNGGI</sequence>
<dbReference type="SUPFAM" id="SSF53067">
    <property type="entry name" value="Actin-like ATPase domain"/>
    <property type="match status" value="2"/>
</dbReference>
<organism evidence="2 3">
    <name type="scientific">Lysinibacillus fusiformis</name>
    <dbReference type="NCBI Taxonomy" id="28031"/>
    <lineage>
        <taxon>Bacteria</taxon>
        <taxon>Bacillati</taxon>
        <taxon>Bacillota</taxon>
        <taxon>Bacilli</taxon>
        <taxon>Bacillales</taxon>
        <taxon>Bacillaceae</taxon>
        <taxon>Lysinibacillus</taxon>
    </lineage>
</organism>
<evidence type="ECO:0000313" key="3">
    <source>
        <dbReference type="Proteomes" id="UP000094784"/>
    </source>
</evidence>
<accession>A0A1E4R246</accession>
<dbReference type="PANTHER" id="PTHR43190:SF3">
    <property type="entry name" value="N-ACETYL-D-GLUCOSAMINE KINASE"/>
    <property type="match status" value="1"/>
</dbReference>
<feature type="domain" description="ATPase BadF/BadG/BcrA/BcrD type" evidence="1">
    <location>
        <begin position="9"/>
        <end position="304"/>
    </location>
</feature>
<proteinExistence type="predicted"/>
<name>A0A1E4R246_9BACI</name>
<evidence type="ECO:0000259" key="1">
    <source>
        <dbReference type="Pfam" id="PF01869"/>
    </source>
</evidence>
<protein>
    <recommendedName>
        <fullName evidence="1">ATPase BadF/BadG/BcrA/BcrD type domain-containing protein</fullName>
    </recommendedName>
</protein>
<dbReference type="CDD" id="cd24007">
    <property type="entry name" value="ASKHA_NBD_eukNAGK-like"/>
    <property type="match status" value="1"/>
</dbReference>
<evidence type="ECO:0000313" key="2">
    <source>
        <dbReference type="EMBL" id="ODV54527.1"/>
    </source>
</evidence>